<keyword evidence="3" id="KW-0997">Cell inner membrane</keyword>
<dbReference type="GO" id="GO:0016746">
    <property type="term" value="F:acyltransferase activity"/>
    <property type="evidence" value="ECO:0007669"/>
    <property type="project" value="UniProtKB-KW"/>
</dbReference>
<dbReference type="InterPro" id="IPR004960">
    <property type="entry name" value="LipA_acyltrans"/>
</dbReference>
<evidence type="ECO:0000256" key="2">
    <source>
        <dbReference type="ARBA" id="ARBA00022475"/>
    </source>
</evidence>
<sequence>MLGYWFMKALSWILCHSPKFLVKLIADGIGFLAWQVTPAWRKRMAIVNIKECLGVETPRAEIIAHASVKRFGRMLTEVLRFPVLDKTFLQEHIEVEGREFLEAAYQQKKGVILCTGHFGNWELLGMSVALMGYPLLSIARKQNNSAMDNFINEYRSLGGQQIVYNRGESSMLTISRVLRDKKMLGVLYDQDTADDSMELEFFGKKTKVPLGAAFFSRLHGAPIVPFFLHNNGEDKFVLRIYPPLYAEKTKDRATDLQKPMKELMLILEHEIIKNPSMWFWLHDRWKDGKRRFRDTESEG</sequence>
<evidence type="ECO:0000256" key="6">
    <source>
        <dbReference type="ARBA" id="ARBA00023315"/>
    </source>
</evidence>
<dbReference type="EMBL" id="DVNI01000031">
    <property type="protein sequence ID" value="HIU63851.1"/>
    <property type="molecule type" value="Genomic_DNA"/>
</dbReference>
<evidence type="ECO:0000256" key="4">
    <source>
        <dbReference type="ARBA" id="ARBA00022679"/>
    </source>
</evidence>
<reference evidence="7" key="2">
    <citation type="journal article" date="2021" name="PeerJ">
        <title>Extensive microbial diversity within the chicken gut microbiome revealed by metagenomics and culture.</title>
        <authorList>
            <person name="Gilroy R."/>
            <person name="Ravi A."/>
            <person name="Getino M."/>
            <person name="Pursley I."/>
            <person name="Horton D.L."/>
            <person name="Alikhan N.F."/>
            <person name="Baker D."/>
            <person name="Gharbi K."/>
            <person name="Hall N."/>
            <person name="Watson M."/>
            <person name="Adriaenssens E.M."/>
            <person name="Foster-Nyarko E."/>
            <person name="Jarju S."/>
            <person name="Secka A."/>
            <person name="Antonio M."/>
            <person name="Oren A."/>
            <person name="Chaudhuri R.R."/>
            <person name="La Ragione R."/>
            <person name="Hildebrand F."/>
            <person name="Pallen M.J."/>
        </authorList>
    </citation>
    <scope>NUCLEOTIDE SEQUENCE</scope>
    <source>
        <strain evidence="7">CHK160-1198</strain>
    </source>
</reference>
<organism evidence="7 8">
    <name type="scientific">Candidatus Avacidaminococcus intestinavium</name>
    <dbReference type="NCBI Taxonomy" id="2840684"/>
    <lineage>
        <taxon>Bacteria</taxon>
        <taxon>Bacillati</taxon>
        <taxon>Bacillota</taxon>
        <taxon>Negativicutes</taxon>
        <taxon>Acidaminococcales</taxon>
        <taxon>Acidaminococcaceae</taxon>
        <taxon>Acidaminococcaceae incertae sedis</taxon>
        <taxon>Candidatus Avacidaminococcus</taxon>
    </lineage>
</organism>
<evidence type="ECO:0000313" key="7">
    <source>
        <dbReference type="EMBL" id="HIU63851.1"/>
    </source>
</evidence>
<dbReference type="PANTHER" id="PTHR30606:SF10">
    <property type="entry name" value="PHOSPHATIDYLINOSITOL MANNOSIDE ACYLTRANSFERASE"/>
    <property type="match status" value="1"/>
</dbReference>
<dbReference type="GO" id="GO:0009247">
    <property type="term" value="P:glycolipid biosynthetic process"/>
    <property type="evidence" value="ECO:0007669"/>
    <property type="project" value="UniProtKB-ARBA"/>
</dbReference>
<keyword evidence="2" id="KW-1003">Cell membrane</keyword>
<name>A0A9D1MP21_9FIRM</name>
<dbReference type="AlphaFoldDB" id="A0A9D1MP21"/>
<keyword evidence="4" id="KW-0808">Transferase</keyword>
<proteinExistence type="predicted"/>
<evidence type="ECO:0000256" key="3">
    <source>
        <dbReference type="ARBA" id="ARBA00022519"/>
    </source>
</evidence>
<dbReference type="Pfam" id="PF03279">
    <property type="entry name" value="Lip_A_acyltrans"/>
    <property type="match status" value="1"/>
</dbReference>
<gene>
    <name evidence="7" type="ORF">IAB06_02245</name>
</gene>
<keyword evidence="5" id="KW-0472">Membrane</keyword>
<accession>A0A9D1MP21</accession>
<reference evidence="7" key="1">
    <citation type="submission" date="2020-10" db="EMBL/GenBank/DDBJ databases">
        <authorList>
            <person name="Gilroy R."/>
        </authorList>
    </citation>
    <scope>NUCLEOTIDE SEQUENCE</scope>
    <source>
        <strain evidence="7">CHK160-1198</strain>
    </source>
</reference>
<evidence type="ECO:0000256" key="5">
    <source>
        <dbReference type="ARBA" id="ARBA00023136"/>
    </source>
</evidence>
<comment type="subcellular location">
    <subcellularLocation>
        <location evidence="1">Cell inner membrane</location>
    </subcellularLocation>
</comment>
<dbReference type="CDD" id="cd07984">
    <property type="entry name" value="LPLAT_LABLAT-like"/>
    <property type="match status" value="1"/>
</dbReference>
<evidence type="ECO:0000256" key="1">
    <source>
        <dbReference type="ARBA" id="ARBA00004533"/>
    </source>
</evidence>
<comment type="caution">
    <text evidence="7">The sequence shown here is derived from an EMBL/GenBank/DDBJ whole genome shotgun (WGS) entry which is preliminary data.</text>
</comment>
<dbReference type="Proteomes" id="UP000824099">
    <property type="component" value="Unassembled WGS sequence"/>
</dbReference>
<dbReference type="PANTHER" id="PTHR30606">
    <property type="entry name" value="LIPID A BIOSYNTHESIS LAUROYL ACYLTRANSFERASE"/>
    <property type="match status" value="1"/>
</dbReference>
<protein>
    <submittedName>
        <fullName evidence="7">Lysophospholipid acyltransferase family protein</fullName>
    </submittedName>
</protein>
<dbReference type="GO" id="GO:0005886">
    <property type="term" value="C:plasma membrane"/>
    <property type="evidence" value="ECO:0007669"/>
    <property type="project" value="UniProtKB-SubCell"/>
</dbReference>
<evidence type="ECO:0000313" key="8">
    <source>
        <dbReference type="Proteomes" id="UP000824099"/>
    </source>
</evidence>
<keyword evidence="6 7" id="KW-0012">Acyltransferase</keyword>